<evidence type="ECO:0000313" key="1">
    <source>
        <dbReference type="EMBL" id="KKR12353.1"/>
    </source>
</evidence>
<evidence type="ECO:0000313" key="2">
    <source>
        <dbReference type="Proteomes" id="UP000034665"/>
    </source>
</evidence>
<organism evidence="1 2">
    <name type="scientific">Candidatus Wolfebacteria bacterium GW2011_GWC2_39_22</name>
    <dbReference type="NCBI Taxonomy" id="1619013"/>
    <lineage>
        <taxon>Bacteria</taxon>
        <taxon>Candidatus Wolfeibacteriota</taxon>
    </lineage>
</organism>
<proteinExistence type="predicted"/>
<protein>
    <submittedName>
        <fullName evidence="1">Uncharacterized protein</fullName>
    </submittedName>
</protein>
<comment type="caution">
    <text evidence="1">The sequence shown here is derived from an EMBL/GenBank/DDBJ whole genome shotgun (WGS) entry which is preliminary data.</text>
</comment>
<sequence length="146" mass="16239">MSASVKKPKILIVYPVLTEAENDRFCIDLRVLGYDTYLMTSVRGLDRDLGATRYAAVIISKAMRDPHHAGSDGYSLASRIKKSKLAMPVIVLDPTCGNAEDCMRLDTGVRVIPDTARNLEYVLAELFYPERVERLRIHAGAIVKEG</sequence>
<accession>A0A0G0NA69</accession>
<reference evidence="1 2" key="1">
    <citation type="journal article" date="2015" name="Nature">
        <title>rRNA introns, odd ribosomes, and small enigmatic genomes across a large radiation of phyla.</title>
        <authorList>
            <person name="Brown C.T."/>
            <person name="Hug L.A."/>
            <person name="Thomas B.C."/>
            <person name="Sharon I."/>
            <person name="Castelle C.J."/>
            <person name="Singh A."/>
            <person name="Wilkins M.J."/>
            <person name="Williams K.H."/>
            <person name="Banfield J.F."/>
        </authorList>
    </citation>
    <scope>NUCLEOTIDE SEQUENCE [LARGE SCALE GENOMIC DNA]</scope>
</reference>
<gene>
    <name evidence="1" type="ORF">UT41_C0002G0127</name>
</gene>
<name>A0A0G0NA69_9BACT</name>
<dbReference type="Proteomes" id="UP000034665">
    <property type="component" value="Unassembled WGS sequence"/>
</dbReference>
<dbReference type="STRING" id="1619013.UT41_C0002G0127"/>
<dbReference type="EMBL" id="LBWR01000002">
    <property type="protein sequence ID" value="KKR12353.1"/>
    <property type="molecule type" value="Genomic_DNA"/>
</dbReference>
<dbReference type="AlphaFoldDB" id="A0A0G0NA69"/>